<protein>
    <submittedName>
        <fullName evidence="2">Uncharacterized protein</fullName>
    </submittedName>
</protein>
<proteinExistence type="predicted"/>
<gene>
    <name evidence="2" type="ORF">ACFQGL_24850</name>
</gene>
<accession>A0ABW1HBM1</accession>
<organism evidence="2 3">
    <name type="scientific">Micromonospora vulcania</name>
    <dbReference type="NCBI Taxonomy" id="1441873"/>
    <lineage>
        <taxon>Bacteria</taxon>
        <taxon>Bacillati</taxon>
        <taxon>Actinomycetota</taxon>
        <taxon>Actinomycetes</taxon>
        <taxon>Micromonosporales</taxon>
        <taxon>Micromonosporaceae</taxon>
        <taxon>Micromonospora</taxon>
    </lineage>
</organism>
<evidence type="ECO:0000313" key="2">
    <source>
        <dbReference type="EMBL" id="MFC5926571.1"/>
    </source>
</evidence>
<sequence length="364" mass="38505">MIDLDERIVQTLRERAEGDVDAGRLLRGSRARGRRRQLHRRVAAGTALALVGVLGFVAVPGTGIDGLTSRLPWSAGAPSEATPVPPRADGVPGAAAEPTLVGSDPQVLHFGLDPAKARYLGWAAFRANVESVRLSVGDGQPVYVEAATSVELLSSSVSFGSVELAVGKPRTEIFDGTSQPATGPASGLVKSWQPAPGLYARAVILQGGRAELERAVDALRWNEARWCAVPLRLGAVPEGATIASCSVDVSSYPRLVTSDLNIRRAASEYMFVSYRFAIGAGTRTAGNRTIAGRPALFSGTGKLELLGIPRTEVLANYDWLGPGDTHPFEVTGSDATTRFTEADATTVLAGARIIEDPTRPQNWK</sequence>
<keyword evidence="3" id="KW-1185">Reference proteome</keyword>
<feature type="transmembrane region" description="Helical" evidence="1">
    <location>
        <begin position="42"/>
        <end position="61"/>
    </location>
</feature>
<dbReference type="RefSeq" id="WP_377514817.1">
    <property type="nucleotide sequence ID" value="NZ_JBHSQS010000018.1"/>
</dbReference>
<comment type="caution">
    <text evidence="2">The sequence shown here is derived from an EMBL/GenBank/DDBJ whole genome shotgun (WGS) entry which is preliminary data.</text>
</comment>
<evidence type="ECO:0000313" key="3">
    <source>
        <dbReference type="Proteomes" id="UP001596226"/>
    </source>
</evidence>
<dbReference type="Proteomes" id="UP001596226">
    <property type="component" value="Unassembled WGS sequence"/>
</dbReference>
<name>A0ABW1HBM1_9ACTN</name>
<keyword evidence="1" id="KW-1133">Transmembrane helix</keyword>
<dbReference type="EMBL" id="JBHSQS010000018">
    <property type="protein sequence ID" value="MFC5926571.1"/>
    <property type="molecule type" value="Genomic_DNA"/>
</dbReference>
<keyword evidence="1" id="KW-0472">Membrane</keyword>
<reference evidence="3" key="1">
    <citation type="journal article" date="2019" name="Int. J. Syst. Evol. Microbiol.">
        <title>The Global Catalogue of Microorganisms (GCM) 10K type strain sequencing project: providing services to taxonomists for standard genome sequencing and annotation.</title>
        <authorList>
            <consortium name="The Broad Institute Genomics Platform"/>
            <consortium name="The Broad Institute Genome Sequencing Center for Infectious Disease"/>
            <person name="Wu L."/>
            <person name="Ma J."/>
        </authorList>
    </citation>
    <scope>NUCLEOTIDE SEQUENCE [LARGE SCALE GENOMIC DNA]</scope>
    <source>
        <strain evidence="3">CGMCC 4.7144</strain>
    </source>
</reference>
<evidence type="ECO:0000256" key="1">
    <source>
        <dbReference type="SAM" id="Phobius"/>
    </source>
</evidence>
<keyword evidence="1" id="KW-0812">Transmembrane</keyword>